<feature type="compositionally biased region" description="Acidic residues" evidence="1">
    <location>
        <begin position="57"/>
        <end position="66"/>
    </location>
</feature>
<feature type="compositionally biased region" description="Basic and acidic residues" evidence="1">
    <location>
        <begin position="88"/>
        <end position="102"/>
    </location>
</feature>
<organism evidence="2 3">
    <name type="scientific">Mytilus edulis</name>
    <name type="common">Blue mussel</name>
    <dbReference type="NCBI Taxonomy" id="6550"/>
    <lineage>
        <taxon>Eukaryota</taxon>
        <taxon>Metazoa</taxon>
        <taxon>Spiralia</taxon>
        <taxon>Lophotrochozoa</taxon>
        <taxon>Mollusca</taxon>
        <taxon>Bivalvia</taxon>
        <taxon>Autobranchia</taxon>
        <taxon>Pteriomorphia</taxon>
        <taxon>Mytilida</taxon>
        <taxon>Mytiloidea</taxon>
        <taxon>Mytilidae</taxon>
        <taxon>Mytilinae</taxon>
        <taxon>Mytilus</taxon>
    </lineage>
</organism>
<dbReference type="EMBL" id="CAJPWZ010002010">
    <property type="protein sequence ID" value="CAG2228899.1"/>
    <property type="molecule type" value="Genomic_DNA"/>
</dbReference>
<keyword evidence="3" id="KW-1185">Reference proteome</keyword>
<evidence type="ECO:0000256" key="1">
    <source>
        <dbReference type="SAM" id="MobiDB-lite"/>
    </source>
</evidence>
<sequence length="151" mass="17352">MDDLDNPFQQLEAAKKQLIMEFKENAKSAQELEFWKRMEIVRDNYPHSQEDSSSGDTTDEEQDEGENMPTKGKKTDEEVPDTASDEEITQKKSAAGERADKEMCLKEHTVKFQLPEMEHGAGDDTPLPQKNFIFQIDDMEHDFNHNATSKL</sequence>
<feature type="compositionally biased region" description="Acidic residues" evidence="1">
    <location>
        <begin position="78"/>
        <end position="87"/>
    </location>
</feature>
<gene>
    <name evidence="2" type="ORF">MEDL_41836</name>
</gene>
<dbReference type="Proteomes" id="UP000683360">
    <property type="component" value="Unassembled WGS sequence"/>
</dbReference>
<protein>
    <submittedName>
        <fullName evidence="2">Uncharacterized protein</fullName>
    </submittedName>
</protein>
<evidence type="ECO:0000313" key="2">
    <source>
        <dbReference type="EMBL" id="CAG2228899.1"/>
    </source>
</evidence>
<feature type="region of interest" description="Disordered" evidence="1">
    <location>
        <begin position="44"/>
        <end position="102"/>
    </location>
</feature>
<proteinExistence type="predicted"/>
<reference evidence="2" key="1">
    <citation type="submission" date="2021-03" db="EMBL/GenBank/DDBJ databases">
        <authorList>
            <person name="Bekaert M."/>
        </authorList>
    </citation>
    <scope>NUCLEOTIDE SEQUENCE</scope>
</reference>
<evidence type="ECO:0000313" key="3">
    <source>
        <dbReference type="Proteomes" id="UP000683360"/>
    </source>
</evidence>
<dbReference type="AlphaFoldDB" id="A0A8S3TEY3"/>
<accession>A0A8S3TEY3</accession>
<name>A0A8S3TEY3_MYTED</name>
<comment type="caution">
    <text evidence="2">The sequence shown here is derived from an EMBL/GenBank/DDBJ whole genome shotgun (WGS) entry which is preliminary data.</text>
</comment>